<dbReference type="Gene3D" id="3.30.70.270">
    <property type="match status" value="2"/>
</dbReference>
<dbReference type="SUPFAM" id="SSF56672">
    <property type="entry name" value="DNA/RNA polymerases"/>
    <property type="match status" value="1"/>
</dbReference>
<dbReference type="Pfam" id="PF17919">
    <property type="entry name" value="RT_RNaseH_2"/>
    <property type="match status" value="1"/>
</dbReference>
<dbReference type="InterPro" id="IPR051320">
    <property type="entry name" value="Viral_Replic_Matur_Polypro"/>
</dbReference>
<reference evidence="2" key="1">
    <citation type="submission" date="2019-11" db="UniProtKB">
        <authorList>
            <consortium name="WormBaseParasite"/>
        </authorList>
    </citation>
    <scope>IDENTIFICATION</scope>
</reference>
<proteinExistence type="predicted"/>
<protein>
    <submittedName>
        <fullName evidence="2">RT_RNaseH_2 domain-containing protein</fullName>
    </submittedName>
</protein>
<organism evidence="2">
    <name type="scientific">Mesocestoides corti</name>
    <name type="common">Flatworm</name>
    <dbReference type="NCBI Taxonomy" id="53468"/>
    <lineage>
        <taxon>Eukaryota</taxon>
        <taxon>Metazoa</taxon>
        <taxon>Spiralia</taxon>
        <taxon>Lophotrochozoa</taxon>
        <taxon>Platyhelminthes</taxon>
        <taxon>Cestoda</taxon>
        <taxon>Eucestoda</taxon>
        <taxon>Cyclophyllidea</taxon>
        <taxon>Mesocestoididae</taxon>
        <taxon>Mesocestoides</taxon>
    </lineage>
</organism>
<dbReference type="InterPro" id="IPR043128">
    <property type="entry name" value="Rev_trsase/Diguanyl_cyclase"/>
</dbReference>
<dbReference type="PANTHER" id="PTHR33064:SF37">
    <property type="entry name" value="RIBONUCLEASE H"/>
    <property type="match status" value="1"/>
</dbReference>
<evidence type="ECO:0000313" key="2">
    <source>
        <dbReference type="WBParaSite" id="MCU_014696-RA"/>
    </source>
</evidence>
<feature type="domain" description="Reverse transcriptase/retrotransposon-derived protein RNase H-like" evidence="1">
    <location>
        <begin position="118"/>
        <end position="167"/>
    </location>
</feature>
<dbReference type="PANTHER" id="PTHR33064">
    <property type="entry name" value="POL PROTEIN"/>
    <property type="match status" value="1"/>
</dbReference>
<name>A0A5K3G7W6_MESCO</name>
<dbReference type="AlphaFoldDB" id="A0A5K3G7W6"/>
<dbReference type="FunFam" id="3.30.70.270:FF:000020">
    <property type="entry name" value="Transposon Tf2-6 polyprotein-like Protein"/>
    <property type="match status" value="1"/>
</dbReference>
<dbReference type="InterPro" id="IPR041577">
    <property type="entry name" value="RT_RNaseH_2"/>
</dbReference>
<evidence type="ECO:0000259" key="1">
    <source>
        <dbReference type="Pfam" id="PF17919"/>
    </source>
</evidence>
<accession>A0A5K3G7W6</accession>
<sequence length="167" mass="18247">MGFANAAASCQQVMQKVLQGLLFQKCLVYSVDVLMFGPTKNEMLDNLAEFLEHVVSESGLSADPDKIDIVKKWSTPTSADELRSFLGLTGYYRAFIPAYSSVAFPLQRLTERGRSFDWSAECEEAFTQLKQALAAAPILMLPNLDPKAPPFILDIDASGHAIGAVLS</sequence>
<dbReference type="WBParaSite" id="MCU_014696-RA">
    <property type="protein sequence ID" value="MCU_014696-RA"/>
    <property type="gene ID" value="MCU_014696"/>
</dbReference>
<dbReference type="InterPro" id="IPR043502">
    <property type="entry name" value="DNA/RNA_pol_sf"/>
</dbReference>